<evidence type="ECO:0000256" key="6">
    <source>
        <dbReference type="ARBA" id="ARBA00023136"/>
    </source>
</evidence>
<keyword evidence="5" id="KW-1133">Transmembrane helix</keyword>
<dbReference type="RefSeq" id="WP_106646740.1">
    <property type="nucleotide sequence ID" value="NZ_BMGO01000001.1"/>
</dbReference>
<dbReference type="GO" id="GO:0015031">
    <property type="term" value="P:protein transport"/>
    <property type="evidence" value="ECO:0007669"/>
    <property type="project" value="UniProtKB-KW"/>
</dbReference>
<dbReference type="KEGG" id="kpd:CW740_06390"/>
<organism evidence="8 9">
    <name type="scientific">Kangiella profundi</name>
    <dbReference type="NCBI Taxonomy" id="1561924"/>
    <lineage>
        <taxon>Bacteria</taxon>
        <taxon>Pseudomonadati</taxon>
        <taxon>Pseudomonadota</taxon>
        <taxon>Gammaproteobacteria</taxon>
        <taxon>Kangiellales</taxon>
        <taxon>Kangiellaceae</taxon>
        <taxon>Kangiella</taxon>
    </lineage>
</organism>
<sequence length="140" mass="15417">MWQNKKKEDLQLNLTPLIDVVFLLLIFFMVSTSFKKESKISLDLPEANGEIAEKLPESIEISINKDGEVFVNGEGLINRQLETIKDAIKQVANDPSTPLVINADAQAPYQAVISVMDAAGQVGFNNLTLATQQPKSDTQD</sequence>
<evidence type="ECO:0000256" key="4">
    <source>
        <dbReference type="ARBA" id="ARBA00022692"/>
    </source>
</evidence>
<comment type="similarity">
    <text evidence="2 7">Belongs to the ExbD/TolR family.</text>
</comment>
<dbReference type="AlphaFoldDB" id="A0A2K9AIY7"/>
<evidence type="ECO:0000313" key="9">
    <source>
        <dbReference type="Proteomes" id="UP000232693"/>
    </source>
</evidence>
<dbReference type="Proteomes" id="UP000232693">
    <property type="component" value="Chromosome"/>
</dbReference>
<dbReference type="OrthoDB" id="9793581at2"/>
<evidence type="ECO:0000256" key="7">
    <source>
        <dbReference type="RuleBase" id="RU003879"/>
    </source>
</evidence>
<keyword evidence="3" id="KW-1003">Cell membrane</keyword>
<comment type="subcellular location">
    <subcellularLocation>
        <location evidence="1">Cell membrane</location>
        <topology evidence="1">Single-pass membrane protein</topology>
    </subcellularLocation>
    <subcellularLocation>
        <location evidence="7">Cell membrane</location>
        <topology evidence="7">Single-pass type II membrane protein</topology>
    </subcellularLocation>
</comment>
<reference evidence="8 9" key="1">
    <citation type="submission" date="2017-12" db="EMBL/GenBank/DDBJ databases">
        <title>Kangiella profundi FT102 completed genome.</title>
        <authorList>
            <person name="Xu J."/>
            <person name="Wang J."/>
            <person name="Lu Y."/>
        </authorList>
    </citation>
    <scope>NUCLEOTIDE SEQUENCE [LARGE SCALE GENOMIC DNA]</scope>
    <source>
        <strain evidence="8 9">FT102</strain>
    </source>
</reference>
<evidence type="ECO:0000256" key="2">
    <source>
        <dbReference type="ARBA" id="ARBA00005811"/>
    </source>
</evidence>
<keyword evidence="7" id="KW-0653">Protein transport</keyword>
<protein>
    <submittedName>
        <fullName evidence="8">Biopolymer transporter ExbD</fullName>
    </submittedName>
</protein>
<dbReference type="GO" id="GO:0022857">
    <property type="term" value="F:transmembrane transporter activity"/>
    <property type="evidence" value="ECO:0007669"/>
    <property type="project" value="InterPro"/>
</dbReference>
<evidence type="ECO:0000313" key="8">
    <source>
        <dbReference type="EMBL" id="AUD78894.1"/>
    </source>
</evidence>
<evidence type="ECO:0000256" key="3">
    <source>
        <dbReference type="ARBA" id="ARBA00022475"/>
    </source>
</evidence>
<evidence type="ECO:0000256" key="1">
    <source>
        <dbReference type="ARBA" id="ARBA00004162"/>
    </source>
</evidence>
<keyword evidence="9" id="KW-1185">Reference proteome</keyword>
<dbReference type="InterPro" id="IPR003400">
    <property type="entry name" value="ExbD"/>
</dbReference>
<accession>A0A2K9AIY7</accession>
<dbReference type="Gene3D" id="3.30.420.270">
    <property type="match status" value="1"/>
</dbReference>
<dbReference type="GO" id="GO:0005886">
    <property type="term" value="C:plasma membrane"/>
    <property type="evidence" value="ECO:0007669"/>
    <property type="project" value="UniProtKB-SubCell"/>
</dbReference>
<dbReference type="PANTHER" id="PTHR30558">
    <property type="entry name" value="EXBD MEMBRANE COMPONENT OF PMF-DRIVEN MACROMOLECULE IMPORT SYSTEM"/>
    <property type="match status" value="1"/>
</dbReference>
<dbReference type="PANTHER" id="PTHR30558:SF3">
    <property type="entry name" value="BIOPOLYMER TRANSPORT PROTEIN EXBD-RELATED"/>
    <property type="match status" value="1"/>
</dbReference>
<keyword evidence="4 7" id="KW-0812">Transmembrane</keyword>
<keyword evidence="6" id="KW-0472">Membrane</keyword>
<gene>
    <name evidence="8" type="ORF">CW740_06390</name>
</gene>
<keyword evidence="7" id="KW-0813">Transport</keyword>
<evidence type="ECO:0000256" key="5">
    <source>
        <dbReference type="ARBA" id="ARBA00022989"/>
    </source>
</evidence>
<dbReference type="Pfam" id="PF02472">
    <property type="entry name" value="ExbD"/>
    <property type="match status" value="1"/>
</dbReference>
<name>A0A2K9AIY7_9GAMM</name>
<proteinExistence type="inferred from homology"/>
<dbReference type="EMBL" id="CP025120">
    <property type="protein sequence ID" value="AUD78894.1"/>
    <property type="molecule type" value="Genomic_DNA"/>
</dbReference>